<organism evidence="2">
    <name type="scientific">Corethron hystrix</name>
    <dbReference type="NCBI Taxonomy" id="216773"/>
    <lineage>
        <taxon>Eukaryota</taxon>
        <taxon>Sar</taxon>
        <taxon>Stramenopiles</taxon>
        <taxon>Ochrophyta</taxon>
        <taxon>Bacillariophyta</taxon>
        <taxon>Coscinodiscophyceae</taxon>
        <taxon>Corethrophycidae</taxon>
        <taxon>Corethrales</taxon>
        <taxon>Corethraceae</taxon>
        <taxon>Corethron</taxon>
    </lineage>
</organism>
<gene>
    <name evidence="2" type="ORF">CHYS00102_LOCUS18621</name>
</gene>
<dbReference type="InterPro" id="IPR036282">
    <property type="entry name" value="Glutathione-S-Trfase_C_sf"/>
</dbReference>
<proteinExistence type="predicted"/>
<dbReference type="Pfam" id="PF13417">
    <property type="entry name" value="GST_N_3"/>
    <property type="match status" value="1"/>
</dbReference>
<dbReference type="InterPro" id="IPR036249">
    <property type="entry name" value="Thioredoxin-like_sf"/>
</dbReference>
<dbReference type="EMBL" id="HBFR01025877">
    <property type="protein sequence ID" value="CAD8891415.1"/>
    <property type="molecule type" value="Transcribed_RNA"/>
</dbReference>
<name>A0A7S1FUL2_9STRA</name>
<evidence type="ECO:0000313" key="2">
    <source>
        <dbReference type="EMBL" id="CAD8891415.1"/>
    </source>
</evidence>
<dbReference type="SUPFAM" id="SSF47616">
    <property type="entry name" value="GST C-terminal domain-like"/>
    <property type="match status" value="1"/>
</dbReference>
<protein>
    <recommendedName>
        <fullName evidence="1">GST N-terminal domain-containing protein</fullName>
    </recommendedName>
</protein>
<dbReference type="AlphaFoldDB" id="A0A7S1FUL2"/>
<accession>A0A7S1FUL2</accession>
<dbReference type="PANTHER" id="PTHR12782:SF5">
    <property type="entry name" value="PROSTAGLANDIN E SYNTHASE 2"/>
    <property type="match status" value="1"/>
</dbReference>
<feature type="domain" description="GST N-terminal" evidence="1">
    <location>
        <begin position="53"/>
        <end position="102"/>
    </location>
</feature>
<dbReference type="Gene3D" id="3.40.30.10">
    <property type="entry name" value="Glutaredoxin"/>
    <property type="match status" value="1"/>
</dbReference>
<dbReference type="GO" id="GO:0005739">
    <property type="term" value="C:mitochondrion"/>
    <property type="evidence" value="ECO:0007669"/>
    <property type="project" value="TreeGrafter"/>
</dbReference>
<evidence type="ECO:0000259" key="1">
    <source>
        <dbReference type="Pfam" id="PF13417"/>
    </source>
</evidence>
<dbReference type="PANTHER" id="PTHR12782">
    <property type="entry name" value="MICROSOMAL PROSTAGLANDIN E SYNTHASE-2"/>
    <property type="match status" value="1"/>
</dbReference>
<sequence length="317" mass="34997">MQSVLRSPHRSAIGRAIGRATRRCEDQYAIKARTVSNDAPKKAKEEVHSDIKLYQYAICPFCNINKALLSYTDTPYEIVEVNPLSKAELSFSADGYKKVPVATVRTDDAAEPSSSGPSVRQIRQIRQINGSEEIGRALLALPSVLRNLSLRNGLPLATFQSSPRARKWETFSREELAPVLYPNICRSWSESYEAFGYVNDAKGFTTVQKGLIRGVGSLAMLFAASKIKSKRNITDEREALRSALSKWAEEGLDGNGSYGSGAEHPDMGDIAMFGVMNSISGLRTHEEVILGRGGEDANPVVLDWYLRMREQVGSTVY</sequence>
<dbReference type="InterPro" id="IPR004045">
    <property type="entry name" value="Glutathione_S-Trfase_N"/>
</dbReference>
<dbReference type="SUPFAM" id="SSF52833">
    <property type="entry name" value="Thioredoxin-like"/>
    <property type="match status" value="1"/>
</dbReference>
<dbReference type="Gene3D" id="1.20.1050.10">
    <property type="match status" value="1"/>
</dbReference>
<reference evidence="2" key="1">
    <citation type="submission" date="2021-01" db="EMBL/GenBank/DDBJ databases">
        <authorList>
            <person name="Corre E."/>
            <person name="Pelletier E."/>
            <person name="Niang G."/>
            <person name="Scheremetjew M."/>
            <person name="Finn R."/>
            <person name="Kale V."/>
            <person name="Holt S."/>
            <person name="Cochrane G."/>
            <person name="Meng A."/>
            <person name="Brown T."/>
            <person name="Cohen L."/>
        </authorList>
    </citation>
    <scope>NUCLEOTIDE SEQUENCE</scope>
    <source>
        <strain evidence="2">308</strain>
    </source>
</reference>